<name>A0A7R8UEA5_HERIL</name>
<accession>A0A7R8UEA5</accession>
<dbReference type="EMBL" id="LR899009">
    <property type="protein sequence ID" value="CAD7078979.1"/>
    <property type="molecule type" value="Genomic_DNA"/>
</dbReference>
<dbReference type="InParanoid" id="A0A7R8UEA5"/>
<evidence type="ECO:0000256" key="1">
    <source>
        <dbReference type="SAM" id="MobiDB-lite"/>
    </source>
</evidence>
<dbReference type="SUPFAM" id="SSF48452">
    <property type="entry name" value="TPR-like"/>
    <property type="match status" value="2"/>
</dbReference>
<reference evidence="2 3" key="1">
    <citation type="submission" date="2020-11" db="EMBL/GenBank/DDBJ databases">
        <authorList>
            <person name="Wallbank WR R."/>
            <person name="Pardo Diaz C."/>
            <person name="Kozak K."/>
            <person name="Martin S."/>
            <person name="Jiggins C."/>
            <person name="Moest M."/>
            <person name="Warren A I."/>
            <person name="Generalovic N T."/>
            <person name="Byers J.R.P. K."/>
            <person name="Montejo-Kovacevich G."/>
            <person name="Yen C E."/>
        </authorList>
    </citation>
    <scope>NUCLEOTIDE SEQUENCE [LARGE SCALE GENOMIC DNA]</scope>
</reference>
<feature type="region of interest" description="Disordered" evidence="1">
    <location>
        <begin position="1"/>
        <end position="23"/>
    </location>
</feature>
<dbReference type="AlphaFoldDB" id="A0A7R8UEA5"/>
<dbReference type="Proteomes" id="UP000594454">
    <property type="component" value="Chromosome 1"/>
</dbReference>
<proteinExistence type="predicted"/>
<evidence type="ECO:0000313" key="2">
    <source>
        <dbReference type="EMBL" id="CAD7078979.1"/>
    </source>
</evidence>
<organism evidence="2 3">
    <name type="scientific">Hermetia illucens</name>
    <name type="common">Black soldier fly</name>
    <dbReference type="NCBI Taxonomy" id="343691"/>
    <lineage>
        <taxon>Eukaryota</taxon>
        <taxon>Metazoa</taxon>
        <taxon>Ecdysozoa</taxon>
        <taxon>Arthropoda</taxon>
        <taxon>Hexapoda</taxon>
        <taxon>Insecta</taxon>
        <taxon>Pterygota</taxon>
        <taxon>Neoptera</taxon>
        <taxon>Endopterygota</taxon>
        <taxon>Diptera</taxon>
        <taxon>Brachycera</taxon>
        <taxon>Stratiomyomorpha</taxon>
        <taxon>Stratiomyidae</taxon>
        <taxon>Hermetiinae</taxon>
        <taxon>Hermetia</taxon>
    </lineage>
</organism>
<dbReference type="Gene3D" id="1.25.40.10">
    <property type="entry name" value="Tetratricopeptide repeat domain"/>
    <property type="match status" value="1"/>
</dbReference>
<keyword evidence="3" id="KW-1185">Reference proteome</keyword>
<sequence length="958" mass="110164">MGPKSNKRSPKKDKENAKDALKNDEAQTDWPEVIFKVLEIINLPSDDRENIIDVSFMQEKLQGEGEFRFFDCACGTENNPFSKWTLKVKYFNEETIMDLSSIPLLVTISKIANPTIEQGDNLLSPNRTPKIAFAQEPEVVAYCCLDMYELICDEIKVIRSKALFYPPEILSGQYIKTFANMPFIKYVLTSSKPFIENKNGGDLSGDVWPLNYVTITPEFIMHPPESVFEDDTFEVTLLLPLKEDLIKRVTFAQGYRCKFSELPRFKTRYGVSHLPGEVKFSREHTNNLLDFSDLIVPEDSYLPAHFVRNYSSLICVNQMYHFKQFPSITRYLINSRKIPVEIVSKKDSKVTKFSTELDLKMLKYVNRNKVRIGSLLTTEPVKSVVKPITPKSTKINDTKMAKKGKQGKSHAEDISVVPGEEKQVSARYAICEDGFTSCIVFLIEVDRPLITPKENVMHLDEINITENEKFNESGMPMLDKSELSTVFKTEILKFATHPNLEAYHRSTSREMYPMNDIWASAENDLFGSSALLIANEYNFSQSLNEAELEALLRKSYVFLINKTYDVLNDQESSEVDELIKFRIQCAEECRELGYQSAKDFYIMNLRDTSSSAKCLLDYAVFNLQIGDTAKAMVCALDAVDKEPSTYDSYIIQAYVNYAKRERKECESNLQFVTKCCPKFFEAWMVLYLLHVNDSESRNFEIVKQGMDNAFTLPYIGHLHKMECIFWPVDPSSNRFVRAMSNFITWGCIGFAELALAYSVNELCPDSYKYLTHKALINYARGSYIEALQDLKPLNPICTCELKKIKRLRAHCYLNLNNHSVTTVMDVLPASFLENKVYTPRCNLMNLKLAKFFLNAGKTKIGRYYLKKCSKKAGTYACLIEMGNSSLKFRCFGNALNYFKQAHKMNPYDWFPWAQLAIIYFRSNLPEQYRICSKNARKNKITDEIISRELDKIDKTLNG</sequence>
<protein>
    <submittedName>
        <fullName evidence="2">Uncharacterized protein</fullName>
    </submittedName>
</protein>
<dbReference type="InterPro" id="IPR011990">
    <property type="entry name" value="TPR-like_helical_dom_sf"/>
</dbReference>
<feature type="compositionally biased region" description="Basic residues" evidence="1">
    <location>
        <begin position="1"/>
        <end position="11"/>
    </location>
</feature>
<feature type="compositionally biased region" description="Basic and acidic residues" evidence="1">
    <location>
        <begin position="12"/>
        <end position="23"/>
    </location>
</feature>
<evidence type="ECO:0000313" key="3">
    <source>
        <dbReference type="Proteomes" id="UP000594454"/>
    </source>
</evidence>
<dbReference type="OrthoDB" id="10262375at2759"/>
<gene>
    <name evidence="2" type="ORF">HERILL_LOCUS2218</name>
</gene>